<protein>
    <submittedName>
        <fullName evidence="2">Uncharacterized protein</fullName>
    </submittedName>
</protein>
<organism evidence="2 3">
    <name type="scientific">Bacillus infantis</name>
    <dbReference type="NCBI Taxonomy" id="324767"/>
    <lineage>
        <taxon>Bacteria</taxon>
        <taxon>Bacillati</taxon>
        <taxon>Bacillota</taxon>
        <taxon>Bacilli</taxon>
        <taxon>Bacillales</taxon>
        <taxon>Bacillaceae</taxon>
        <taxon>Bacillus</taxon>
    </lineage>
</organism>
<reference evidence="2 3" key="1">
    <citation type="submission" date="2019-08" db="EMBL/GenBank/DDBJ databases">
        <title>Bacillus genomes from the desert of Cuatro Cienegas, Coahuila.</title>
        <authorList>
            <person name="Olmedo-Alvarez G."/>
        </authorList>
    </citation>
    <scope>NUCLEOTIDE SEQUENCE [LARGE SCALE GENOMIC DNA]</scope>
    <source>
        <strain evidence="2 3">CH37_1T</strain>
    </source>
</reference>
<name>A0A5D4S2T0_9BACI</name>
<dbReference type="EMBL" id="VTES01000011">
    <property type="protein sequence ID" value="TYS57943.1"/>
    <property type="molecule type" value="Genomic_DNA"/>
</dbReference>
<evidence type="ECO:0000313" key="2">
    <source>
        <dbReference type="EMBL" id="TYS57943.1"/>
    </source>
</evidence>
<sequence>MKKTTLNIIKHTYVAALFASFLVYYYRVQEDGQIDIGKYKHDLLLFGFLFLIGAILAAIDIASLRDKGSNISKKAVYAGVSLAIYFIAWRLAVYFM</sequence>
<dbReference type="RefSeq" id="WP_148951065.1">
    <property type="nucleotide sequence ID" value="NZ_JAMYWU010000001.1"/>
</dbReference>
<accession>A0A5D4S2T0</accession>
<comment type="caution">
    <text evidence="2">The sequence shown here is derived from an EMBL/GenBank/DDBJ whole genome shotgun (WGS) entry which is preliminary data.</text>
</comment>
<proteinExistence type="predicted"/>
<keyword evidence="1" id="KW-0472">Membrane</keyword>
<evidence type="ECO:0000313" key="3">
    <source>
        <dbReference type="Proteomes" id="UP000323732"/>
    </source>
</evidence>
<keyword evidence="1" id="KW-0812">Transmembrane</keyword>
<gene>
    <name evidence="2" type="ORF">FZD47_24210</name>
</gene>
<feature type="transmembrane region" description="Helical" evidence="1">
    <location>
        <begin position="75"/>
        <end position="95"/>
    </location>
</feature>
<feature type="transmembrane region" description="Helical" evidence="1">
    <location>
        <begin position="12"/>
        <end position="28"/>
    </location>
</feature>
<evidence type="ECO:0000256" key="1">
    <source>
        <dbReference type="SAM" id="Phobius"/>
    </source>
</evidence>
<dbReference type="AlphaFoldDB" id="A0A5D4S2T0"/>
<feature type="transmembrane region" description="Helical" evidence="1">
    <location>
        <begin position="43"/>
        <end position="63"/>
    </location>
</feature>
<keyword evidence="1" id="KW-1133">Transmembrane helix</keyword>
<dbReference type="Proteomes" id="UP000323732">
    <property type="component" value="Unassembled WGS sequence"/>
</dbReference>